<evidence type="ECO:0000259" key="2">
    <source>
        <dbReference type="Pfam" id="PF13843"/>
    </source>
</evidence>
<dbReference type="PANTHER" id="PTHR46599">
    <property type="entry name" value="PIGGYBAC TRANSPOSABLE ELEMENT-DERIVED PROTEIN 4"/>
    <property type="match status" value="1"/>
</dbReference>
<name>A0A161Y6X6_9PEZI</name>
<dbReference type="Pfam" id="PF13843">
    <property type="entry name" value="DDE_Tnp_1_7"/>
    <property type="match status" value="1"/>
</dbReference>
<accession>A0A161Y6X6</accession>
<organism evidence="3 4">
    <name type="scientific">Colletotrichum tofieldiae</name>
    <dbReference type="NCBI Taxonomy" id="708197"/>
    <lineage>
        <taxon>Eukaryota</taxon>
        <taxon>Fungi</taxon>
        <taxon>Dikarya</taxon>
        <taxon>Ascomycota</taxon>
        <taxon>Pezizomycotina</taxon>
        <taxon>Sordariomycetes</taxon>
        <taxon>Hypocreomycetidae</taxon>
        <taxon>Glomerellales</taxon>
        <taxon>Glomerellaceae</taxon>
        <taxon>Colletotrichum</taxon>
        <taxon>Colletotrichum spaethianum species complex</taxon>
    </lineage>
</organism>
<dbReference type="PANTHER" id="PTHR46599:SF3">
    <property type="entry name" value="PIGGYBAC TRANSPOSABLE ELEMENT-DERIVED PROTEIN 4"/>
    <property type="match status" value="1"/>
</dbReference>
<keyword evidence="4" id="KW-1185">Reference proteome</keyword>
<feature type="domain" description="PiggyBac transposable element-derived protein" evidence="2">
    <location>
        <begin position="75"/>
        <end position="494"/>
    </location>
</feature>
<evidence type="ECO:0000256" key="1">
    <source>
        <dbReference type="SAM" id="MobiDB-lite"/>
    </source>
</evidence>
<protein>
    <recommendedName>
        <fullName evidence="2">PiggyBac transposable element-derived protein domain-containing protein</fullName>
    </recommendedName>
</protein>
<dbReference type="AlphaFoldDB" id="A0A161Y6X6"/>
<comment type="caution">
    <text evidence="3">The sequence shown here is derived from an EMBL/GenBank/DDBJ whole genome shotgun (WGS) entry which is preliminary data.</text>
</comment>
<evidence type="ECO:0000313" key="3">
    <source>
        <dbReference type="EMBL" id="KZL67557.1"/>
    </source>
</evidence>
<proteinExistence type="predicted"/>
<feature type="non-terminal residue" evidence="3">
    <location>
        <position position="562"/>
    </location>
</feature>
<dbReference type="InterPro" id="IPR029526">
    <property type="entry name" value="PGBD"/>
</dbReference>
<feature type="region of interest" description="Disordered" evidence="1">
    <location>
        <begin position="184"/>
        <end position="203"/>
    </location>
</feature>
<gene>
    <name evidence="3" type="ORF">CT0861_00355</name>
</gene>
<sequence length="562" mass="64672">MASSDSDESVHSCINVAVLPEDLSEACTADCTPERCDNATVRPHEPPLVERGLPGQFQPFEVPRREPEVRGLPETPLDLFQRYLPHEMAKCWADWSNGAKNREGPLLQHSRAHAWVPTSAEEIYLFVGILLYMGIHPESKISQYWSSSQENEDPIYPFTRFITRDRFQLLLRRIRIFNTTLFDEDPPNDRSRQQRYQPPENQMPKVYRQVNQWSTHIQEIGDSFFQPGSHLTVDEAMVRFTGRSLETTTIPSKPTPVGYKVWVLAQSGYFLRWLWHVHGKGPYGLVPQQRARRQGNAEGTLEHLTPTQRVVTTLITLLPVAIYHVFLDNLFASVKLFRALRSKEIGATGTCRKDCGIDEILVAEKEGEGKGIPWGEIHAIPTKDGQINQMTWKDNALVLFLTTVYRETEEVLRNRRRPAGSSAAHRAAREVFGPDDRKQLPIPLGIDEYNHNMNGVDTGDQMRSYSQYRRPIRRGGWQAIAFNFLLEVVVVNSFLLQLWGESNWPTVKSQWQWRRLLATELIQHYGPLVTARQRSRPQRATDKRNDAIPWRQHNRISKQPSS</sequence>
<reference evidence="3 4" key="1">
    <citation type="submission" date="2015-06" db="EMBL/GenBank/DDBJ databases">
        <title>Survival trade-offs in plant roots during colonization by closely related pathogenic and mutualistic fungi.</title>
        <authorList>
            <person name="Hacquard S."/>
            <person name="Kracher B."/>
            <person name="Hiruma K."/>
            <person name="Weinman A."/>
            <person name="Muench P."/>
            <person name="Garrido Oter R."/>
            <person name="Ver Loren van Themaat E."/>
            <person name="Dallerey J.-F."/>
            <person name="Damm U."/>
            <person name="Henrissat B."/>
            <person name="Lespinet O."/>
            <person name="Thon M."/>
            <person name="Kemen E."/>
            <person name="McHardy A.C."/>
            <person name="Schulze-Lefert P."/>
            <person name="O'Connell R.J."/>
        </authorList>
    </citation>
    <scope>NUCLEOTIDE SEQUENCE [LARGE SCALE GENOMIC DNA]</scope>
    <source>
        <strain evidence="3 4">0861</strain>
    </source>
</reference>
<dbReference type="STRING" id="708197.A0A161Y6X6"/>
<evidence type="ECO:0000313" key="4">
    <source>
        <dbReference type="Proteomes" id="UP000076552"/>
    </source>
</evidence>
<dbReference type="Proteomes" id="UP000076552">
    <property type="component" value="Unassembled WGS sequence"/>
</dbReference>
<feature type="region of interest" description="Disordered" evidence="1">
    <location>
        <begin position="532"/>
        <end position="562"/>
    </location>
</feature>
<dbReference type="EMBL" id="LFIV01000145">
    <property type="protein sequence ID" value="KZL67557.1"/>
    <property type="molecule type" value="Genomic_DNA"/>
</dbReference>